<keyword evidence="7" id="KW-0443">Lipid metabolism</keyword>
<keyword evidence="6" id="KW-0442">Lipid degradation</keyword>
<dbReference type="PANTHER" id="PTHR45650:SF8">
    <property type="entry name" value="GDSL ESTERASE_LIPASE"/>
    <property type="match status" value="1"/>
</dbReference>
<evidence type="ECO:0000256" key="1">
    <source>
        <dbReference type="ARBA" id="ARBA00004613"/>
    </source>
</evidence>
<proteinExistence type="inferred from homology"/>
<organism evidence="8 9">
    <name type="scientific">Citrus sinensis</name>
    <name type="common">Sweet orange</name>
    <name type="synonym">Citrus aurantium var. sinensis</name>
    <dbReference type="NCBI Taxonomy" id="2711"/>
    <lineage>
        <taxon>Eukaryota</taxon>
        <taxon>Viridiplantae</taxon>
        <taxon>Streptophyta</taxon>
        <taxon>Embryophyta</taxon>
        <taxon>Tracheophyta</taxon>
        <taxon>Spermatophyta</taxon>
        <taxon>Magnoliopsida</taxon>
        <taxon>eudicotyledons</taxon>
        <taxon>Gunneridae</taxon>
        <taxon>Pentapetalae</taxon>
        <taxon>rosids</taxon>
        <taxon>malvids</taxon>
        <taxon>Sapindales</taxon>
        <taxon>Rutaceae</taxon>
        <taxon>Aurantioideae</taxon>
        <taxon>Citrus</taxon>
    </lineage>
</organism>
<dbReference type="STRING" id="2711.A0A067FHA1"/>
<evidence type="ECO:0000256" key="2">
    <source>
        <dbReference type="ARBA" id="ARBA00008668"/>
    </source>
</evidence>
<dbReference type="EMBL" id="KK784903">
    <property type="protein sequence ID" value="KDO65530.1"/>
    <property type="molecule type" value="Genomic_DNA"/>
</dbReference>
<reference evidence="8 9" key="1">
    <citation type="submission" date="2014-04" db="EMBL/GenBank/DDBJ databases">
        <authorList>
            <consortium name="International Citrus Genome Consortium"/>
            <person name="Gmitter F."/>
            <person name="Chen C."/>
            <person name="Farmerie W."/>
            <person name="Harkins T."/>
            <person name="Desany B."/>
            <person name="Mohiuddin M."/>
            <person name="Kodira C."/>
            <person name="Borodovsky M."/>
            <person name="Lomsadze A."/>
            <person name="Burns P."/>
            <person name="Jenkins J."/>
            <person name="Prochnik S."/>
            <person name="Shu S."/>
            <person name="Chapman J."/>
            <person name="Pitluck S."/>
            <person name="Schmutz J."/>
            <person name="Rokhsar D."/>
        </authorList>
    </citation>
    <scope>NUCLEOTIDE SEQUENCE</scope>
</reference>
<keyword evidence="5" id="KW-0378">Hydrolase</keyword>
<dbReference type="GO" id="GO:0016787">
    <property type="term" value="F:hydrolase activity"/>
    <property type="evidence" value="ECO:0007669"/>
    <property type="project" value="UniProtKB-KW"/>
</dbReference>
<dbReference type="PANTHER" id="PTHR45650">
    <property type="entry name" value="GDSL-LIKE LIPASE/ACYLHYDROLASE-RELATED"/>
    <property type="match status" value="1"/>
</dbReference>
<evidence type="ECO:0000256" key="4">
    <source>
        <dbReference type="ARBA" id="ARBA00022729"/>
    </source>
</evidence>
<dbReference type="InterPro" id="IPR036514">
    <property type="entry name" value="SGNH_hydro_sf"/>
</dbReference>
<dbReference type="Proteomes" id="UP000027120">
    <property type="component" value="Unassembled WGS sequence"/>
</dbReference>
<name>A0A067FHA1_CITSI</name>
<dbReference type="GO" id="GO:0016042">
    <property type="term" value="P:lipid catabolic process"/>
    <property type="evidence" value="ECO:0007669"/>
    <property type="project" value="UniProtKB-KW"/>
</dbReference>
<evidence type="ECO:0000256" key="3">
    <source>
        <dbReference type="ARBA" id="ARBA00022525"/>
    </source>
</evidence>
<gene>
    <name evidence="8" type="ORF">CISIN_1g047306mg</name>
</gene>
<evidence type="ECO:0000256" key="7">
    <source>
        <dbReference type="ARBA" id="ARBA00023098"/>
    </source>
</evidence>
<dbReference type="AlphaFoldDB" id="A0A067FHA1"/>
<comment type="subcellular location">
    <subcellularLocation>
        <location evidence="1">Secreted</location>
    </subcellularLocation>
</comment>
<evidence type="ECO:0000313" key="8">
    <source>
        <dbReference type="EMBL" id="KDO65530.1"/>
    </source>
</evidence>
<keyword evidence="9" id="KW-1185">Reference proteome</keyword>
<accession>A0A067FHA1</accession>
<keyword evidence="4" id="KW-0732">Signal</keyword>
<dbReference type="InterPro" id="IPR051238">
    <property type="entry name" value="GDSL_esterase/lipase"/>
</dbReference>
<comment type="similarity">
    <text evidence="2">Belongs to the 'GDSL' lipolytic enzyme family.</text>
</comment>
<dbReference type="Gene3D" id="3.40.50.1110">
    <property type="entry name" value="SGNH hydrolase"/>
    <property type="match status" value="2"/>
</dbReference>
<evidence type="ECO:0000256" key="5">
    <source>
        <dbReference type="ARBA" id="ARBA00022801"/>
    </source>
</evidence>
<evidence type="ECO:0000256" key="6">
    <source>
        <dbReference type="ARBA" id="ARBA00022963"/>
    </source>
</evidence>
<dbReference type="GO" id="GO:0005576">
    <property type="term" value="C:extracellular region"/>
    <property type="evidence" value="ECO:0007669"/>
    <property type="project" value="UniProtKB-SubCell"/>
</dbReference>
<protein>
    <submittedName>
        <fullName evidence="8">Uncharacterized protein</fullName>
    </submittedName>
</protein>
<evidence type="ECO:0000313" key="9">
    <source>
        <dbReference type="Proteomes" id="UP000027120"/>
    </source>
</evidence>
<keyword evidence="3" id="KW-0964">Secreted</keyword>
<sequence>MVPPFNISQKDLLQHLKLGGHIKFDVPALYTFSDSVVDAGNNIYYNAISRANYTSYGIDFDGGKATYRFTNGQTEADFIAQLLGLPLPPPSLSLKDEQQIKKVRTVNSVGALGCVLVQLATVKPTTQCDEEGNKPVVVYNEQLSQLTLIIQSTLSGSKSVLGNVYKVWRELLDSPASYGFELRYYQHKKWLLHEHKRNQTMPRDENVTETGNKRNEHLFFDLFLHPSEATHFIFTRRCLKESPICFPINLVELLKA</sequence>